<keyword evidence="2" id="KW-0732">Signal</keyword>
<proteinExistence type="predicted"/>
<evidence type="ECO:0000313" key="4">
    <source>
        <dbReference type="Proteomes" id="UP001283361"/>
    </source>
</evidence>
<evidence type="ECO:0000313" key="3">
    <source>
        <dbReference type="EMBL" id="KAK3780181.1"/>
    </source>
</evidence>
<feature type="region of interest" description="Disordered" evidence="1">
    <location>
        <begin position="47"/>
        <end position="67"/>
    </location>
</feature>
<organism evidence="3 4">
    <name type="scientific">Elysia crispata</name>
    <name type="common">lettuce slug</name>
    <dbReference type="NCBI Taxonomy" id="231223"/>
    <lineage>
        <taxon>Eukaryota</taxon>
        <taxon>Metazoa</taxon>
        <taxon>Spiralia</taxon>
        <taxon>Lophotrochozoa</taxon>
        <taxon>Mollusca</taxon>
        <taxon>Gastropoda</taxon>
        <taxon>Heterobranchia</taxon>
        <taxon>Euthyneura</taxon>
        <taxon>Panpulmonata</taxon>
        <taxon>Sacoglossa</taxon>
        <taxon>Placobranchoidea</taxon>
        <taxon>Plakobranchidae</taxon>
        <taxon>Elysia</taxon>
    </lineage>
</organism>
<keyword evidence="4" id="KW-1185">Reference proteome</keyword>
<gene>
    <name evidence="3" type="ORF">RRG08_051659</name>
</gene>
<feature type="signal peptide" evidence="2">
    <location>
        <begin position="1"/>
        <end position="17"/>
    </location>
</feature>
<reference evidence="3" key="1">
    <citation type="journal article" date="2023" name="G3 (Bethesda)">
        <title>A reference genome for the long-term kleptoplast-retaining sea slug Elysia crispata morphotype clarki.</title>
        <authorList>
            <person name="Eastman K.E."/>
            <person name="Pendleton A.L."/>
            <person name="Shaikh M.A."/>
            <person name="Suttiyut T."/>
            <person name="Ogas R."/>
            <person name="Tomko P."/>
            <person name="Gavelis G."/>
            <person name="Widhalm J.R."/>
            <person name="Wisecaver J.H."/>
        </authorList>
    </citation>
    <scope>NUCLEOTIDE SEQUENCE</scope>
    <source>
        <strain evidence="3">ECLA1</strain>
    </source>
</reference>
<protein>
    <recommendedName>
        <fullName evidence="5">Secreted protein</fullName>
    </recommendedName>
</protein>
<dbReference type="EMBL" id="JAWDGP010002758">
    <property type="protein sequence ID" value="KAK3780181.1"/>
    <property type="molecule type" value="Genomic_DNA"/>
</dbReference>
<dbReference type="AlphaFoldDB" id="A0AAE1DRA7"/>
<feature type="chain" id="PRO_5042009639" description="Secreted protein" evidence="2">
    <location>
        <begin position="18"/>
        <end position="87"/>
    </location>
</feature>
<dbReference type="Proteomes" id="UP001283361">
    <property type="component" value="Unassembled WGS sequence"/>
</dbReference>
<name>A0AAE1DRA7_9GAST</name>
<sequence length="87" mass="9677">MSFCLPLTLLALRMVSGRDHLGSRQRPVGEAQVFVFAEGLSVCNGHNRAPRDEGTVLPNTHTGQCRAEIPEPETDHRNRIIVQWTGQ</sequence>
<comment type="caution">
    <text evidence="3">The sequence shown here is derived from an EMBL/GenBank/DDBJ whole genome shotgun (WGS) entry which is preliminary data.</text>
</comment>
<evidence type="ECO:0000256" key="2">
    <source>
        <dbReference type="SAM" id="SignalP"/>
    </source>
</evidence>
<evidence type="ECO:0008006" key="5">
    <source>
        <dbReference type="Google" id="ProtNLM"/>
    </source>
</evidence>
<accession>A0AAE1DRA7</accession>
<evidence type="ECO:0000256" key="1">
    <source>
        <dbReference type="SAM" id="MobiDB-lite"/>
    </source>
</evidence>